<organism evidence="1 2">
    <name type="scientific">Nocardioides jishulii</name>
    <dbReference type="NCBI Taxonomy" id="2575440"/>
    <lineage>
        <taxon>Bacteria</taxon>
        <taxon>Bacillati</taxon>
        <taxon>Actinomycetota</taxon>
        <taxon>Actinomycetes</taxon>
        <taxon>Propionibacteriales</taxon>
        <taxon>Nocardioidaceae</taxon>
        <taxon>Nocardioides</taxon>
    </lineage>
</organism>
<evidence type="ECO:0000313" key="1">
    <source>
        <dbReference type="EMBL" id="TKI61911.1"/>
    </source>
</evidence>
<dbReference type="Gene3D" id="3.40.50.300">
    <property type="entry name" value="P-loop containing nucleotide triphosphate hydrolases"/>
    <property type="match status" value="1"/>
</dbReference>
<keyword evidence="1" id="KW-0808">Transferase</keyword>
<comment type="caution">
    <text evidence="1">The sequence shown here is derived from an EMBL/GenBank/DDBJ whole genome shotgun (WGS) entry which is preliminary data.</text>
</comment>
<proteinExistence type="predicted"/>
<dbReference type="GO" id="GO:0016740">
    <property type="term" value="F:transferase activity"/>
    <property type="evidence" value="ECO:0007669"/>
    <property type="project" value="UniProtKB-KW"/>
</dbReference>
<dbReference type="SUPFAM" id="SSF52540">
    <property type="entry name" value="P-loop containing nucleoside triphosphate hydrolases"/>
    <property type="match status" value="1"/>
</dbReference>
<dbReference type="InterPro" id="IPR027417">
    <property type="entry name" value="P-loop_NTPase"/>
</dbReference>
<sequence>MLDLVAAGPARLGTADRPGRLLCLDGPAGSGKTTLARAVVAAAPDAHLLHLDLLLDGWQGLADVAATLVRDVLEPLSRGQAASYRRYDWHAGRFADRVPVPPSALLVVEGVGAGSRATAPYRSASVWLEASAPLRRARALERDGDDFAPHWDSWAAQEEQLFSRERTRASADLRITTEL</sequence>
<accession>A0A4U2YPY1</accession>
<name>A0A4U2YPY1_9ACTN</name>
<dbReference type="EMBL" id="SZPY01000003">
    <property type="protein sequence ID" value="TKI61911.1"/>
    <property type="molecule type" value="Genomic_DNA"/>
</dbReference>
<dbReference type="AlphaFoldDB" id="A0A4U2YPY1"/>
<dbReference type="Proteomes" id="UP000307808">
    <property type="component" value="Unassembled WGS sequence"/>
</dbReference>
<dbReference type="OrthoDB" id="3237545at2"/>
<reference evidence="1 2" key="1">
    <citation type="submission" date="2019-04" db="EMBL/GenBank/DDBJ databases">
        <authorList>
            <person name="Dong K."/>
        </authorList>
    </citation>
    <scope>NUCLEOTIDE SEQUENCE [LARGE SCALE GENOMIC DNA]</scope>
    <source>
        <strain evidence="2">dk3543</strain>
    </source>
</reference>
<gene>
    <name evidence="1" type="ORF">FC770_13740</name>
</gene>
<keyword evidence="2" id="KW-1185">Reference proteome</keyword>
<protein>
    <submittedName>
        <fullName evidence="1">4-amino-4-deoxy-L-arabinose transferase</fullName>
    </submittedName>
</protein>
<evidence type="ECO:0000313" key="2">
    <source>
        <dbReference type="Proteomes" id="UP000307808"/>
    </source>
</evidence>